<proteinExistence type="predicted"/>
<sequence length="116" mass="14387">MERDKRLPKYSYPMWKEYMLGIFEKKMSTREFLRQFQKKDESDRCYFERMRSHRECIFENDELIFEVALLGLRFYKEETLRGCEVIESVFLKMMSLFLKLHCLDSDFIKKRLKDLL</sequence>
<organism evidence="1 2">
    <name type="scientific">Nosema granulosis</name>
    <dbReference type="NCBI Taxonomy" id="83296"/>
    <lineage>
        <taxon>Eukaryota</taxon>
        <taxon>Fungi</taxon>
        <taxon>Fungi incertae sedis</taxon>
        <taxon>Microsporidia</taxon>
        <taxon>Nosematidae</taxon>
        <taxon>Nosema</taxon>
    </lineage>
</organism>
<keyword evidence="2" id="KW-1185">Reference proteome</keyword>
<gene>
    <name evidence="1" type="ORF">NGRA_1988</name>
</gene>
<evidence type="ECO:0000313" key="2">
    <source>
        <dbReference type="Proteomes" id="UP000740883"/>
    </source>
</evidence>
<dbReference type="Proteomes" id="UP000740883">
    <property type="component" value="Unassembled WGS sequence"/>
</dbReference>
<comment type="caution">
    <text evidence="1">The sequence shown here is derived from an EMBL/GenBank/DDBJ whole genome shotgun (WGS) entry which is preliminary data.</text>
</comment>
<dbReference type="AlphaFoldDB" id="A0A9P6GXH6"/>
<reference evidence="1 2" key="1">
    <citation type="journal article" date="2020" name="Genome Biol. Evol.">
        <title>Comparative genomics of strictly vertically transmitted, feminizing microsporidia endosymbionts of amphipod crustaceans.</title>
        <authorList>
            <person name="Cormier A."/>
            <person name="Chebbi M.A."/>
            <person name="Giraud I."/>
            <person name="Wattier R."/>
            <person name="Teixeira M."/>
            <person name="Gilbert C."/>
            <person name="Rigaud T."/>
            <person name="Cordaux R."/>
        </authorList>
    </citation>
    <scope>NUCLEOTIDE SEQUENCE [LARGE SCALE GENOMIC DNA]</scope>
    <source>
        <strain evidence="1 2">Ou3-Ou53</strain>
    </source>
</reference>
<protein>
    <submittedName>
        <fullName evidence="1">Uncharacterized protein</fullName>
    </submittedName>
</protein>
<dbReference type="EMBL" id="SBJO01000164">
    <property type="protein sequence ID" value="KAF9762462.1"/>
    <property type="molecule type" value="Genomic_DNA"/>
</dbReference>
<evidence type="ECO:0000313" key="1">
    <source>
        <dbReference type="EMBL" id="KAF9762462.1"/>
    </source>
</evidence>
<accession>A0A9P6GXH6</accession>
<name>A0A9P6GXH6_9MICR</name>